<protein>
    <submittedName>
        <fullName evidence="2">YuzL family protein</fullName>
    </submittedName>
</protein>
<comment type="caution">
    <text evidence="2">The sequence shown here is derived from an EMBL/GenBank/DDBJ whole genome shotgun (WGS) entry which is preliminary data.</text>
</comment>
<dbReference type="Proteomes" id="UP000322267">
    <property type="component" value="Unassembled WGS sequence"/>
</dbReference>
<evidence type="ECO:0000313" key="3">
    <source>
        <dbReference type="Proteomes" id="UP000322267"/>
    </source>
</evidence>
<dbReference type="Pfam" id="PF14115">
    <property type="entry name" value="YuzL"/>
    <property type="match status" value="1"/>
</dbReference>
<dbReference type="EMBL" id="VTEI01000002">
    <property type="protein sequence ID" value="TYS18714.1"/>
    <property type="molecule type" value="Genomic_DNA"/>
</dbReference>
<dbReference type="InterPro" id="IPR025625">
    <property type="entry name" value="YuzL"/>
</dbReference>
<dbReference type="AlphaFoldDB" id="A0A5D4NZ10"/>
<name>A0A5D4NZ10_9BACI</name>
<organism evidence="2 3">
    <name type="scientific">Rossellomorea vietnamensis</name>
    <dbReference type="NCBI Taxonomy" id="218284"/>
    <lineage>
        <taxon>Bacteria</taxon>
        <taxon>Bacillati</taxon>
        <taxon>Bacillota</taxon>
        <taxon>Bacilli</taxon>
        <taxon>Bacillales</taxon>
        <taxon>Bacillaceae</taxon>
        <taxon>Rossellomorea</taxon>
    </lineage>
</organism>
<proteinExistence type="predicted"/>
<gene>
    <name evidence="2" type="ORF">FZC78_04145</name>
</gene>
<accession>A0A5D4NZ10</accession>
<reference evidence="2 3" key="1">
    <citation type="submission" date="2019-08" db="EMBL/GenBank/DDBJ databases">
        <title>Bacillus genomes from the desert of Cuatro Cienegas, Coahuila.</title>
        <authorList>
            <person name="Olmedo-Alvarez G."/>
        </authorList>
    </citation>
    <scope>NUCLEOTIDE SEQUENCE [LARGE SCALE GENOMIC DNA]</scope>
    <source>
        <strain evidence="2 3">CH34_1T</strain>
    </source>
</reference>
<evidence type="ECO:0000256" key="1">
    <source>
        <dbReference type="SAM" id="MobiDB-lite"/>
    </source>
</evidence>
<sequence length="70" mass="7382">MAKNKQDPSKTGLGSAQVEGQGNTTSELPGGIKADSSRKKIRNNAKEGRDGSPAPSQPVSIPIYLFDKIN</sequence>
<dbReference type="OrthoDB" id="2972390at2"/>
<dbReference type="RefSeq" id="WP_148938392.1">
    <property type="nucleotide sequence ID" value="NZ_VTEI01000002.1"/>
</dbReference>
<feature type="region of interest" description="Disordered" evidence="1">
    <location>
        <begin position="1"/>
        <end position="70"/>
    </location>
</feature>
<feature type="compositionally biased region" description="Polar residues" evidence="1">
    <location>
        <begin position="12"/>
        <end position="27"/>
    </location>
</feature>
<evidence type="ECO:0000313" key="2">
    <source>
        <dbReference type="EMBL" id="TYS18714.1"/>
    </source>
</evidence>